<feature type="compositionally biased region" description="Pro residues" evidence="1">
    <location>
        <begin position="376"/>
        <end position="387"/>
    </location>
</feature>
<protein>
    <recommendedName>
        <fullName evidence="6">Reverse transcriptase domain-containing protein</fullName>
    </recommendedName>
</protein>
<dbReference type="Proteomes" id="UP000261660">
    <property type="component" value="Unplaced"/>
</dbReference>
<evidence type="ECO:0000256" key="1">
    <source>
        <dbReference type="SAM" id="MobiDB-lite"/>
    </source>
</evidence>
<feature type="domain" description="Alkylated DNA repair protein AlkB homologue 8 N-terminal" evidence="3">
    <location>
        <begin position="229"/>
        <end position="270"/>
    </location>
</feature>
<accession>A0A3Q3E360</accession>
<dbReference type="GeneTree" id="ENSGT01120000271821"/>
<dbReference type="GO" id="GO:0016706">
    <property type="term" value="F:2-oxoglutarate-dependent dioxygenase activity"/>
    <property type="evidence" value="ECO:0007669"/>
    <property type="project" value="InterPro"/>
</dbReference>
<dbReference type="PANTHER" id="PTHR47510">
    <property type="entry name" value="REVERSE TRANSCRIPTASE DOMAIN-CONTAINING PROTEIN"/>
    <property type="match status" value="1"/>
</dbReference>
<organism evidence="4 5">
    <name type="scientific">Labrus bergylta</name>
    <name type="common">ballan wrasse</name>
    <dbReference type="NCBI Taxonomy" id="56723"/>
    <lineage>
        <taxon>Eukaryota</taxon>
        <taxon>Metazoa</taxon>
        <taxon>Chordata</taxon>
        <taxon>Craniata</taxon>
        <taxon>Vertebrata</taxon>
        <taxon>Euteleostomi</taxon>
        <taxon>Actinopterygii</taxon>
        <taxon>Neopterygii</taxon>
        <taxon>Teleostei</taxon>
        <taxon>Neoteleostei</taxon>
        <taxon>Acanthomorphata</taxon>
        <taxon>Eupercaria</taxon>
        <taxon>Labriformes</taxon>
        <taxon>Labridae</taxon>
        <taxon>Labrus</taxon>
    </lineage>
</organism>
<feature type="region of interest" description="Disordered" evidence="1">
    <location>
        <begin position="375"/>
        <end position="395"/>
    </location>
</feature>
<evidence type="ECO:0000313" key="4">
    <source>
        <dbReference type="Ensembl" id="ENSLBEP00000001805.1"/>
    </source>
</evidence>
<evidence type="ECO:0000313" key="5">
    <source>
        <dbReference type="Proteomes" id="UP000261660"/>
    </source>
</evidence>
<dbReference type="AlphaFoldDB" id="A0A3Q3E360"/>
<dbReference type="CDD" id="cd01650">
    <property type="entry name" value="RT_nLTR_like"/>
    <property type="match status" value="1"/>
</dbReference>
<keyword evidence="5" id="KW-1185">Reference proteome</keyword>
<reference evidence="4" key="2">
    <citation type="submission" date="2025-09" db="UniProtKB">
        <authorList>
            <consortium name="Ensembl"/>
        </authorList>
    </citation>
    <scope>IDENTIFICATION</scope>
</reference>
<reference evidence="4" key="1">
    <citation type="submission" date="2025-08" db="UniProtKB">
        <authorList>
            <consortium name="Ensembl"/>
        </authorList>
    </citation>
    <scope>IDENTIFICATION</scope>
</reference>
<dbReference type="InterPro" id="IPR015095">
    <property type="entry name" value="AlkB_hom8_N"/>
</dbReference>
<dbReference type="STRING" id="56723.ENSLBEP00000001805"/>
<name>A0A3Q3E360_9LABR</name>
<proteinExistence type="predicted"/>
<sequence>MPKHSSAKSLNDFRPVALTPIIMKCFERLVLARIKNHLSPSLDPFQFAYRQNRSTEDAISTALHSALSYLDKNNSYVRILFVAFSSTFNTIVPSTLITKLHDLDIDPSLRNWILDFLTNRPPVKINDHTHDCKAIHGSNTIVKFADDTTVVGLISGNNESAYRDEVQRQAVWCADNHLSLNTMKTKETIVDFRKSKGGTHTPLHIDGAEVERVTSFKFLGVHISEDLTWSLNTSSAIKKALQRLFFLRRLKKAHLSPQILTNFYCSTIESILTNCVTVWYGNCSVSDQKALQKVVKTAERIIGSPLPSIESVHKKRCLRKARCIAKDNSHPNHRLFNYLPSGKRYRSLGTRTSRFRRSFFPQAVTLLNSIPKCTLPHPPPPPQPPPVDTAILLNS</sequence>
<dbReference type="Ensembl" id="ENSLBET00000001920.1">
    <property type="protein sequence ID" value="ENSLBEP00000001805.1"/>
    <property type="gene ID" value="ENSLBEG00000001409.1"/>
</dbReference>
<dbReference type="Pfam" id="PF00078">
    <property type="entry name" value="RVT_1"/>
    <property type="match status" value="1"/>
</dbReference>
<evidence type="ECO:0000259" key="2">
    <source>
        <dbReference type="Pfam" id="PF00078"/>
    </source>
</evidence>
<dbReference type="InParanoid" id="A0A3Q3E360"/>
<dbReference type="PANTHER" id="PTHR47510:SF3">
    <property type="entry name" value="ENDO_EXONUCLEASE_PHOSPHATASE DOMAIN-CONTAINING PROTEIN"/>
    <property type="match status" value="1"/>
</dbReference>
<dbReference type="GO" id="GO:0008168">
    <property type="term" value="F:methyltransferase activity"/>
    <property type="evidence" value="ECO:0007669"/>
    <property type="project" value="InterPro"/>
</dbReference>
<feature type="domain" description="Reverse transcriptase" evidence="2">
    <location>
        <begin position="2"/>
        <end position="126"/>
    </location>
</feature>
<dbReference type="Pfam" id="PF09004">
    <property type="entry name" value="ALKBH8_N"/>
    <property type="match status" value="1"/>
</dbReference>
<evidence type="ECO:0000259" key="3">
    <source>
        <dbReference type="Pfam" id="PF09004"/>
    </source>
</evidence>
<evidence type="ECO:0008006" key="6">
    <source>
        <dbReference type="Google" id="ProtNLM"/>
    </source>
</evidence>
<dbReference type="InterPro" id="IPR000477">
    <property type="entry name" value="RT_dom"/>
</dbReference>